<evidence type="ECO:0000313" key="2">
    <source>
        <dbReference type="Proteomes" id="UP000054166"/>
    </source>
</evidence>
<accession>A0A0C3B2Z2</accession>
<dbReference type="AlphaFoldDB" id="A0A0C3B2Z2"/>
<reference evidence="2" key="2">
    <citation type="submission" date="2015-01" db="EMBL/GenBank/DDBJ databases">
        <title>Evolutionary Origins and Diversification of the Mycorrhizal Mutualists.</title>
        <authorList>
            <consortium name="DOE Joint Genome Institute"/>
            <consortium name="Mycorrhizal Genomics Consortium"/>
            <person name="Kohler A."/>
            <person name="Kuo A."/>
            <person name="Nagy L.G."/>
            <person name="Floudas D."/>
            <person name="Copeland A."/>
            <person name="Barry K.W."/>
            <person name="Cichocki N."/>
            <person name="Veneault-Fourrey C."/>
            <person name="LaButti K."/>
            <person name="Lindquist E.A."/>
            <person name="Lipzen A."/>
            <person name="Lundell T."/>
            <person name="Morin E."/>
            <person name="Murat C."/>
            <person name="Riley R."/>
            <person name="Ohm R."/>
            <person name="Sun H."/>
            <person name="Tunlid A."/>
            <person name="Henrissat B."/>
            <person name="Grigoriev I.V."/>
            <person name="Hibbett D.S."/>
            <person name="Martin F."/>
        </authorList>
    </citation>
    <scope>NUCLEOTIDE SEQUENCE [LARGE SCALE GENOMIC DNA]</scope>
    <source>
        <strain evidence="2">F 1598</strain>
    </source>
</reference>
<proteinExistence type="predicted"/>
<evidence type="ECO:0000313" key="1">
    <source>
        <dbReference type="EMBL" id="KIM80578.1"/>
    </source>
</evidence>
<keyword evidence="2" id="KW-1185">Reference proteome</keyword>
<dbReference type="EMBL" id="KN833003">
    <property type="protein sequence ID" value="KIM80578.1"/>
    <property type="molecule type" value="Genomic_DNA"/>
</dbReference>
<sequence>MQVASDDEYDSQAEREELETLALMVQDSEPSNHGPEQISLSQTLGIQLDYIQPEHHHNSFLPTRVFDDIFHVQNQLLKKLSKMHSAFNSFTLELSQVMLVEDVNDHCALEEMLAKKGKTWEQMAYSNPDALH</sequence>
<reference evidence="1 2" key="1">
    <citation type="submission" date="2014-04" db="EMBL/GenBank/DDBJ databases">
        <authorList>
            <consortium name="DOE Joint Genome Institute"/>
            <person name="Kuo A."/>
            <person name="Tarkka M."/>
            <person name="Buscot F."/>
            <person name="Kohler A."/>
            <person name="Nagy L.G."/>
            <person name="Floudas D."/>
            <person name="Copeland A."/>
            <person name="Barry K.W."/>
            <person name="Cichocki N."/>
            <person name="Veneault-Fourrey C."/>
            <person name="LaButti K."/>
            <person name="Lindquist E.A."/>
            <person name="Lipzen A."/>
            <person name="Lundell T."/>
            <person name="Morin E."/>
            <person name="Murat C."/>
            <person name="Sun H."/>
            <person name="Tunlid A."/>
            <person name="Henrissat B."/>
            <person name="Grigoriev I.V."/>
            <person name="Hibbett D.S."/>
            <person name="Martin F."/>
            <person name="Nordberg H.P."/>
            <person name="Cantor M.N."/>
            <person name="Hua S.X."/>
        </authorList>
    </citation>
    <scope>NUCLEOTIDE SEQUENCE [LARGE SCALE GENOMIC DNA]</scope>
    <source>
        <strain evidence="1 2">F 1598</strain>
    </source>
</reference>
<dbReference type="HOGENOM" id="CLU_1917848_0_0_1"/>
<dbReference type="InParanoid" id="A0A0C3B2Z2"/>
<protein>
    <submittedName>
        <fullName evidence="1">Uncharacterized protein</fullName>
    </submittedName>
</protein>
<dbReference type="Proteomes" id="UP000054166">
    <property type="component" value="Unassembled WGS sequence"/>
</dbReference>
<name>A0A0C3B2Z2_PILCF</name>
<organism evidence="1 2">
    <name type="scientific">Piloderma croceum (strain F 1598)</name>
    <dbReference type="NCBI Taxonomy" id="765440"/>
    <lineage>
        <taxon>Eukaryota</taxon>
        <taxon>Fungi</taxon>
        <taxon>Dikarya</taxon>
        <taxon>Basidiomycota</taxon>
        <taxon>Agaricomycotina</taxon>
        <taxon>Agaricomycetes</taxon>
        <taxon>Agaricomycetidae</taxon>
        <taxon>Atheliales</taxon>
        <taxon>Atheliaceae</taxon>
        <taxon>Piloderma</taxon>
    </lineage>
</organism>
<gene>
    <name evidence="1" type="ORF">PILCRDRAFT_9404</name>
</gene>